<evidence type="ECO:0000313" key="3">
    <source>
        <dbReference type="EMBL" id="TXB62907.1"/>
    </source>
</evidence>
<dbReference type="InterPro" id="IPR011055">
    <property type="entry name" value="Dup_hybrid_motif"/>
</dbReference>
<dbReference type="CDD" id="cd12797">
    <property type="entry name" value="M23_peptidase"/>
    <property type="match status" value="1"/>
</dbReference>
<dbReference type="AlphaFoldDB" id="A0A5C6RKZ5"/>
<feature type="domain" description="M23ase beta-sheet core" evidence="2">
    <location>
        <begin position="136"/>
        <end position="232"/>
    </location>
</feature>
<keyword evidence="1" id="KW-0472">Membrane</keyword>
<organism evidence="3 4">
    <name type="scientific">Phaeodactylibacter luteus</name>
    <dbReference type="NCBI Taxonomy" id="1564516"/>
    <lineage>
        <taxon>Bacteria</taxon>
        <taxon>Pseudomonadati</taxon>
        <taxon>Bacteroidota</taxon>
        <taxon>Saprospiria</taxon>
        <taxon>Saprospirales</taxon>
        <taxon>Haliscomenobacteraceae</taxon>
        <taxon>Phaeodactylibacter</taxon>
    </lineage>
</organism>
<dbReference type="OrthoDB" id="9810477at2"/>
<keyword evidence="4" id="KW-1185">Reference proteome</keyword>
<reference evidence="3 4" key="1">
    <citation type="submission" date="2019-08" db="EMBL/GenBank/DDBJ databases">
        <title>Genome of Phaeodactylibacter luteus.</title>
        <authorList>
            <person name="Bowman J.P."/>
        </authorList>
    </citation>
    <scope>NUCLEOTIDE SEQUENCE [LARGE SCALE GENOMIC DNA]</scope>
    <source>
        <strain evidence="3 4">KCTC 42180</strain>
    </source>
</reference>
<name>A0A5C6RKZ5_9BACT</name>
<evidence type="ECO:0000313" key="4">
    <source>
        <dbReference type="Proteomes" id="UP000321580"/>
    </source>
</evidence>
<dbReference type="Gene3D" id="2.70.70.10">
    <property type="entry name" value="Glucose Permease (Domain IIA)"/>
    <property type="match status" value="1"/>
</dbReference>
<dbReference type="GO" id="GO:0004222">
    <property type="term" value="F:metalloendopeptidase activity"/>
    <property type="evidence" value="ECO:0007669"/>
    <property type="project" value="TreeGrafter"/>
</dbReference>
<accession>A0A5C6RKZ5</accession>
<dbReference type="Pfam" id="PF01551">
    <property type="entry name" value="Peptidase_M23"/>
    <property type="match status" value="1"/>
</dbReference>
<dbReference type="SUPFAM" id="SSF51261">
    <property type="entry name" value="Duplicated hybrid motif"/>
    <property type="match status" value="1"/>
</dbReference>
<dbReference type="Proteomes" id="UP000321580">
    <property type="component" value="Unassembled WGS sequence"/>
</dbReference>
<comment type="caution">
    <text evidence="3">The sequence shown here is derived from an EMBL/GenBank/DDBJ whole genome shotgun (WGS) entry which is preliminary data.</text>
</comment>
<evidence type="ECO:0000259" key="2">
    <source>
        <dbReference type="Pfam" id="PF01551"/>
    </source>
</evidence>
<keyword evidence="1" id="KW-0812">Transmembrane</keyword>
<dbReference type="PANTHER" id="PTHR21666:SF270">
    <property type="entry name" value="MUREIN HYDROLASE ACTIVATOR ENVC"/>
    <property type="match status" value="1"/>
</dbReference>
<gene>
    <name evidence="3" type="ORF">FRY97_11975</name>
</gene>
<keyword evidence="1" id="KW-1133">Transmembrane helix</keyword>
<dbReference type="EMBL" id="VOOR01000022">
    <property type="protein sequence ID" value="TXB62907.1"/>
    <property type="molecule type" value="Genomic_DNA"/>
</dbReference>
<dbReference type="InterPro" id="IPR050570">
    <property type="entry name" value="Cell_wall_metabolism_enzyme"/>
</dbReference>
<evidence type="ECO:0000256" key="1">
    <source>
        <dbReference type="SAM" id="Phobius"/>
    </source>
</evidence>
<protein>
    <submittedName>
        <fullName evidence="3">M23 family metallopeptidase</fullName>
    </submittedName>
</protein>
<feature type="transmembrane region" description="Helical" evidence="1">
    <location>
        <begin position="85"/>
        <end position="103"/>
    </location>
</feature>
<dbReference type="InterPro" id="IPR016047">
    <property type="entry name" value="M23ase_b-sheet_dom"/>
</dbReference>
<dbReference type="PANTHER" id="PTHR21666">
    <property type="entry name" value="PEPTIDASE-RELATED"/>
    <property type="match status" value="1"/>
</dbReference>
<dbReference type="RefSeq" id="WP_147167775.1">
    <property type="nucleotide sequence ID" value="NZ_VOOR01000022.1"/>
</dbReference>
<proteinExistence type="predicted"/>
<sequence>MTRLSKRQEEAVWRKVNGAGLGHEVLKEELMDHLCCAIEQRISMGEPFVQAFHAAFADWGEDEMKNVETETISLIQSNRFFMKKMLISLAAGLFLLTTTLFSMQQDPPSGLPLKGLTEVASGFGYRHHPILKQKKQHKGVDFKAPLGTPVYATGDGVVAKVDYDADGYGHRVIIQHDSEYSSVFAQMTSDVRVSAGQKVKAGQLIGHVGSSGKSTGPHLHYEVRKNGEPVDPEAYFSR</sequence>